<dbReference type="Proteomes" id="UP000550707">
    <property type="component" value="Unassembled WGS sequence"/>
</dbReference>
<gene>
    <name evidence="1" type="ORF">HJG59_007839</name>
</gene>
<dbReference type="AlphaFoldDB" id="A0A7J8JVK3"/>
<dbReference type="EMBL" id="JACASF010000001">
    <property type="protein sequence ID" value="KAF6500788.1"/>
    <property type="molecule type" value="Genomic_DNA"/>
</dbReference>
<evidence type="ECO:0000313" key="1">
    <source>
        <dbReference type="EMBL" id="KAF6500788.1"/>
    </source>
</evidence>
<evidence type="ECO:0000313" key="2">
    <source>
        <dbReference type="Proteomes" id="UP000550707"/>
    </source>
</evidence>
<protein>
    <submittedName>
        <fullName evidence="1">Uncharacterized protein</fullName>
    </submittedName>
</protein>
<keyword evidence="2" id="KW-1185">Reference proteome</keyword>
<name>A0A7J8JVK3_MOLMO</name>
<organism evidence="1 2">
    <name type="scientific">Molossus molossus</name>
    <name type="common">Pallas' mastiff bat</name>
    <name type="synonym">Vespertilio molossus</name>
    <dbReference type="NCBI Taxonomy" id="27622"/>
    <lineage>
        <taxon>Eukaryota</taxon>
        <taxon>Metazoa</taxon>
        <taxon>Chordata</taxon>
        <taxon>Craniata</taxon>
        <taxon>Vertebrata</taxon>
        <taxon>Euteleostomi</taxon>
        <taxon>Mammalia</taxon>
        <taxon>Eutheria</taxon>
        <taxon>Laurasiatheria</taxon>
        <taxon>Chiroptera</taxon>
        <taxon>Yangochiroptera</taxon>
        <taxon>Molossidae</taxon>
        <taxon>Molossus</taxon>
    </lineage>
</organism>
<accession>A0A7J8JVK3</accession>
<proteinExistence type="predicted"/>
<reference evidence="1 2" key="1">
    <citation type="journal article" date="2020" name="Nature">
        <title>Six reference-quality genomes reveal evolution of bat adaptations.</title>
        <authorList>
            <person name="Jebb D."/>
            <person name="Huang Z."/>
            <person name="Pippel M."/>
            <person name="Hughes G.M."/>
            <person name="Lavrichenko K."/>
            <person name="Devanna P."/>
            <person name="Winkler S."/>
            <person name="Jermiin L.S."/>
            <person name="Skirmuntt E.C."/>
            <person name="Katzourakis A."/>
            <person name="Burkitt-Gray L."/>
            <person name="Ray D.A."/>
            <person name="Sullivan K.A.M."/>
            <person name="Roscito J.G."/>
            <person name="Kirilenko B.M."/>
            <person name="Davalos L.M."/>
            <person name="Corthals A.P."/>
            <person name="Power M.L."/>
            <person name="Jones G."/>
            <person name="Ransome R.D."/>
            <person name="Dechmann D.K.N."/>
            <person name="Locatelli A.G."/>
            <person name="Puechmaille S.J."/>
            <person name="Fedrigo O."/>
            <person name="Jarvis E.D."/>
            <person name="Hiller M."/>
            <person name="Vernes S.C."/>
            <person name="Myers E.W."/>
            <person name="Teeling E.C."/>
        </authorList>
    </citation>
    <scope>NUCLEOTIDE SEQUENCE [LARGE SCALE GENOMIC DNA]</scope>
    <source>
        <strain evidence="1">MMolMol1</strain>
        <tissue evidence="1">Muscle</tissue>
    </source>
</reference>
<comment type="caution">
    <text evidence="1">The sequence shown here is derived from an EMBL/GenBank/DDBJ whole genome shotgun (WGS) entry which is preliminary data.</text>
</comment>
<sequence length="172" mass="19296">MCERVLLCWTDPFCFCAPASAMSPVCCKSGLLARGRLHSLARSRAHSPLPSDHASLHLYFRFPGVLSLDIFLSPSREEQSLKCLGYWGRWTHSWKGGLESWHRQTESAVISPPPRSQRGSICIKPPLSSFLPKKTPQKSVLIIKNTSRAFFLNFPLHYKGKLSPSLILGSIF</sequence>
<dbReference type="InParanoid" id="A0A7J8JVK3"/>